<name>A0AC61NF58_9BACT</name>
<gene>
    <name evidence="1" type="ORF">K4L44_17230</name>
</gene>
<dbReference type="Proteomes" id="UP000826212">
    <property type="component" value="Chromosome"/>
</dbReference>
<organism evidence="1 2">
    <name type="scientific">Halosquirtibacter laminarini</name>
    <dbReference type="NCBI Taxonomy" id="3374600"/>
    <lineage>
        <taxon>Bacteria</taxon>
        <taxon>Pseudomonadati</taxon>
        <taxon>Bacteroidota</taxon>
        <taxon>Bacteroidia</taxon>
        <taxon>Marinilabiliales</taxon>
        <taxon>Prolixibacteraceae</taxon>
        <taxon>Halosquirtibacter</taxon>
    </lineage>
</organism>
<accession>A0AC61NF58</accession>
<proteinExistence type="predicted"/>
<evidence type="ECO:0000313" key="2">
    <source>
        <dbReference type="Proteomes" id="UP000826212"/>
    </source>
</evidence>
<protein>
    <submittedName>
        <fullName evidence="1">T9SS type A sorting domain-containing protein</fullName>
    </submittedName>
</protein>
<dbReference type="EMBL" id="CP081303">
    <property type="protein sequence ID" value="QZE14231.1"/>
    <property type="molecule type" value="Genomic_DNA"/>
</dbReference>
<keyword evidence="2" id="KW-1185">Reference proteome</keyword>
<reference evidence="1" key="1">
    <citation type="submission" date="2021-08" db="EMBL/GenBank/DDBJ databases">
        <title>Novel anaerobic bacterium isolated from sea squirt in East Sea, Republic of Korea.</title>
        <authorList>
            <person name="Nguyen T.H."/>
            <person name="Li Z."/>
            <person name="Lee Y.-J."/>
            <person name="Ko J."/>
            <person name="Kim S.-G."/>
        </authorList>
    </citation>
    <scope>NUCLEOTIDE SEQUENCE</scope>
    <source>
        <strain evidence="1">KCTC 25031</strain>
    </source>
</reference>
<evidence type="ECO:0000313" key="1">
    <source>
        <dbReference type="EMBL" id="QZE14231.1"/>
    </source>
</evidence>
<sequence>MRILCVLLMGLFLWSNVSLGQMKNDATEPIYNWDKFDVWEMLELFYQVHQDGRKFPSDKELEQYGFDIEFVRCHVKPREVIVDQATQVNPSINPHRKLWMNIPGGNSKINGGYPSEDWNNDVYTGWNYTYLFGNWNHSWFQSPAAFVGAAHKHGTDALSGLMFFDWGENSTAVLDKLLAKENGVHKYAEPLINLLMFIGQDGINFNVEGTEQNSERFQLFNKNLYDIAKDRGYTHFHVGFYNNYSTLSRQPNNLWRDGGWVSDALMLNYGMYNLEESVKLAKSLSPLAVNGLYQGLWISGLSHSWTKFQTVPDMNICCWGEHSQCRLFSYATGNSSKQFQECYQEKIEKFMSGGNQNPADLPTIKNNGVKFESNESMSQFHGLATFIAERSSVQGKLPFKTNFNLGNGSQFHYKGRRSYGKWYNMGAQDMMPTYRWLVYRSNTTTVSKLIHPSLSHEDAYMGGSMLKLTGSVDSEGTDVILYRTDLVVQEVPKAVLAIKMPYLPKGTATNLSIIIKTDKGGENWIEYPIGKTTEEHWNKIELDLNGIGLNDMIKQIGLRVKGEEKSEYMVYVGEIGIYDSFAKSVAMPENFKAEVKRETTASMSIKLNWEMSKVSGSTPVREEYGLLYNDDVNVDHFEVIYKNGKNGRAKVISSTNTWSQLIPHLIFTEDDYDNDIIEAPFIGVRAVSKDLKSYSKINWIEIPRQDYYDLPEEKIDRYCTSTLDPNSPKVEKARSQRWVKSIKTTGAITDIVYETNHPVVDGSNYVNYTASPIVAKQGSSFVLNFVGFDSKDDGLRYCFANAYVDWNDDGEFVPGKKPGEGELVFQLGNANAATPALEDPSGVDITFNVPEKAAPRDLRLRIVFQDAWFPNFTPCGLTHKGFTIDLKLRVTGTNKPDIKLDVRDPREVEEPEHMDGYVYTDIKPNYKLQANRVSSMYPNPSSKDLFFKCTDSVLIYDLSGKLVQSVSGGVEYIDISSLPKGVYMVKIERDNVIRVDKLIKN</sequence>